<dbReference type="RefSeq" id="WP_208555651.1">
    <property type="nucleotide sequence ID" value="NZ_CP072011.1"/>
</dbReference>
<reference evidence="2" key="1">
    <citation type="book" date="2019" name="MICROBIAL BIOTECHNOLOGY" publisher="Unknown Publisher">
        <title>Optimization of recombineering for directed mutagenesis of bacteria Pseudomonas corrugata 3'.</title>
        <authorList>
            <person name="Buinitskaja S.V."/>
            <person name="Pilipenok N."/>
            <person name="Valentovich L.N."/>
        </authorList>
    </citation>
    <scope>NUCLEOTIDE SEQUENCE</scope>
    <source>
        <strain evidence="2">3prime</strain>
    </source>
</reference>
<feature type="transmembrane region" description="Helical" evidence="1">
    <location>
        <begin position="146"/>
        <end position="167"/>
    </location>
</feature>
<keyword evidence="1" id="KW-0472">Membrane</keyword>
<feature type="transmembrane region" description="Helical" evidence="1">
    <location>
        <begin position="253"/>
        <end position="273"/>
    </location>
</feature>
<feature type="transmembrane region" description="Helical" evidence="1">
    <location>
        <begin position="83"/>
        <end position="102"/>
    </location>
</feature>
<evidence type="ECO:0000256" key="1">
    <source>
        <dbReference type="SAM" id="Phobius"/>
    </source>
</evidence>
<keyword evidence="1" id="KW-0812">Transmembrane</keyword>
<reference evidence="2" key="2">
    <citation type="submission" date="2021-03" db="EMBL/GenBank/DDBJ databases">
        <authorList>
            <person name="Valentovich L.N."/>
            <person name="Akhremchuk A.E."/>
            <person name="Miamin V.E."/>
        </authorList>
    </citation>
    <scope>NUCLEOTIDE SEQUENCE</scope>
    <source>
        <strain evidence="2">3prime</strain>
    </source>
</reference>
<organism evidence="2 3">
    <name type="scientific">Pseudomonas corrugata</name>
    <dbReference type="NCBI Taxonomy" id="47879"/>
    <lineage>
        <taxon>Bacteria</taxon>
        <taxon>Pseudomonadati</taxon>
        <taxon>Pseudomonadota</taxon>
        <taxon>Gammaproteobacteria</taxon>
        <taxon>Pseudomonadales</taxon>
        <taxon>Pseudomonadaceae</taxon>
        <taxon>Pseudomonas</taxon>
    </lineage>
</organism>
<accession>A0A8B6UXR0</accession>
<protein>
    <submittedName>
        <fullName evidence="2">Uncharacterized protein</fullName>
    </submittedName>
</protein>
<feature type="transmembrane region" description="Helical" evidence="1">
    <location>
        <begin position="7"/>
        <end position="25"/>
    </location>
</feature>
<sequence>MASASTLKALAAGAVGVLGVGAWVWQSLEGDRKGQARKHRPPETSPHLSAARRLNRGAGILALSVAADSALEHYRADFHNRAMYTPLVASTLAFLASAHGLQDRSATAHRVRDSIYGAVVLTGLAGTAFHVYNVTRKTGGLSLDNLFYAAPLGAPAALILSGLLGSYGERVRDAASDRLPTVFGLPAGEAVALLTVAGLLGTTAEAALLHLRGSFQNPAMYLPVTLPPAVAALLTATVVEGDSRPRLRWFSRLGLRMTALLGIIGACFHGFGVHRNFGGWKNWRQNLQAGPPIPAPPSFTGLALAGLAAHRLLDAEAHMKRRGGT</sequence>
<dbReference type="EMBL" id="CP072011">
    <property type="protein sequence ID" value="QTH16687.1"/>
    <property type="molecule type" value="Genomic_DNA"/>
</dbReference>
<dbReference type="AlphaFoldDB" id="A0A8B6UXR0"/>
<evidence type="ECO:0000313" key="3">
    <source>
        <dbReference type="Proteomes" id="UP000663914"/>
    </source>
</evidence>
<proteinExistence type="predicted"/>
<name>A0A8B6UXR0_9PSED</name>
<gene>
    <name evidence="2" type="ORF">C4C32_12575</name>
</gene>
<keyword evidence="1" id="KW-1133">Transmembrane helix</keyword>
<evidence type="ECO:0000313" key="2">
    <source>
        <dbReference type="EMBL" id="QTH16687.1"/>
    </source>
</evidence>
<dbReference type="Proteomes" id="UP000663914">
    <property type="component" value="Chromosome"/>
</dbReference>
<feature type="transmembrane region" description="Helical" evidence="1">
    <location>
        <begin position="293"/>
        <end position="313"/>
    </location>
</feature>
<feature type="transmembrane region" description="Helical" evidence="1">
    <location>
        <begin position="179"/>
        <end position="200"/>
    </location>
</feature>
<feature type="transmembrane region" description="Helical" evidence="1">
    <location>
        <begin position="220"/>
        <end position="241"/>
    </location>
</feature>
<feature type="transmembrane region" description="Helical" evidence="1">
    <location>
        <begin position="114"/>
        <end position="134"/>
    </location>
</feature>